<keyword evidence="2" id="KW-1185">Reference proteome</keyword>
<organism evidence="1 2">
    <name type="scientific">Rhizopogon vinicolor AM-OR11-026</name>
    <dbReference type="NCBI Taxonomy" id="1314800"/>
    <lineage>
        <taxon>Eukaryota</taxon>
        <taxon>Fungi</taxon>
        <taxon>Dikarya</taxon>
        <taxon>Basidiomycota</taxon>
        <taxon>Agaricomycotina</taxon>
        <taxon>Agaricomycetes</taxon>
        <taxon>Agaricomycetidae</taxon>
        <taxon>Boletales</taxon>
        <taxon>Suillineae</taxon>
        <taxon>Rhizopogonaceae</taxon>
        <taxon>Rhizopogon</taxon>
    </lineage>
</organism>
<dbReference type="EMBL" id="KV448528">
    <property type="protein sequence ID" value="OAX35143.1"/>
    <property type="molecule type" value="Genomic_DNA"/>
</dbReference>
<dbReference type="InParanoid" id="A0A1B7MRC6"/>
<proteinExistence type="predicted"/>
<accession>A0A1B7MRC6</accession>
<gene>
    <name evidence="1" type="ORF">K503DRAFT_785283</name>
</gene>
<sequence>MFHAHFLTRLSKFAPTPAPAQAPSSNAAAPFPEYSTLPELCTELRPKPATSDKVRALEGMPAEPRICSAAALSQQKMACPASIRPSWMSWSAFGRTNDKLGNITVPVPFWLRTSQEFAIKVTEESPSTQTIINLSQSFRVHYERDIRRVHTTRISHRGRPNISFLSVTSASAGGCNFSFGYPQYLLTIQNQSWWYRRRRHSRQTPGRVRHAQSSSP</sequence>
<protein>
    <submittedName>
        <fullName evidence="1">Uncharacterized protein</fullName>
    </submittedName>
</protein>
<name>A0A1B7MRC6_9AGAM</name>
<reference evidence="1 2" key="1">
    <citation type="submission" date="2016-06" db="EMBL/GenBank/DDBJ databases">
        <title>Comparative genomics of the ectomycorrhizal sister species Rhizopogon vinicolor and Rhizopogon vesiculosus (Basidiomycota: Boletales) reveals a divergence of the mating type B locus.</title>
        <authorList>
            <consortium name="DOE Joint Genome Institute"/>
            <person name="Mujic A.B."/>
            <person name="Kuo A."/>
            <person name="Tritt A."/>
            <person name="Lipzen A."/>
            <person name="Chen C."/>
            <person name="Johnson J."/>
            <person name="Sharma A."/>
            <person name="Barry K."/>
            <person name="Grigoriev I.V."/>
            <person name="Spatafora J.W."/>
        </authorList>
    </citation>
    <scope>NUCLEOTIDE SEQUENCE [LARGE SCALE GENOMIC DNA]</scope>
    <source>
        <strain evidence="1 2">AM-OR11-026</strain>
    </source>
</reference>
<evidence type="ECO:0000313" key="2">
    <source>
        <dbReference type="Proteomes" id="UP000092154"/>
    </source>
</evidence>
<dbReference type="Proteomes" id="UP000092154">
    <property type="component" value="Unassembled WGS sequence"/>
</dbReference>
<evidence type="ECO:0000313" key="1">
    <source>
        <dbReference type="EMBL" id="OAX35143.1"/>
    </source>
</evidence>
<dbReference type="AlphaFoldDB" id="A0A1B7MRC6"/>